<sequence length="228" mass="24012">MMYLAIPMTVALFLAFRALHTKVRSPLCNPVLLTIAASVFILSAWHIDINEYRAHTQIFDYLLELAVVALAVPLYKQIHQLRRQLLLMFIAVAAGIITATTTAVVITSLLRVPEQLQASLASLAVTTPITLLVTEQLGGLGSIAASMVILIGIVGAIVGFNTLKLTGIKHKGAQGVALGGACHAIGTATAIADNETSAAYASAAMALSALLSPIIVPIYYPWLASLAL</sequence>
<evidence type="ECO:0000313" key="7">
    <source>
        <dbReference type="Proteomes" id="UP000033664"/>
    </source>
</evidence>
<gene>
    <name evidence="6" type="ORF">TW72_15170</name>
</gene>
<feature type="transmembrane region" description="Helical" evidence="5">
    <location>
        <begin position="143"/>
        <end position="163"/>
    </location>
</feature>
<evidence type="ECO:0000313" key="6">
    <source>
        <dbReference type="EMBL" id="KJY97161.1"/>
    </source>
</evidence>
<accession>A0A0F4PSB6</accession>
<keyword evidence="4 5" id="KW-0472">Membrane</keyword>
<dbReference type="GeneID" id="58229839"/>
<evidence type="ECO:0000256" key="5">
    <source>
        <dbReference type="SAM" id="Phobius"/>
    </source>
</evidence>
<reference evidence="6 7" key="1">
    <citation type="journal article" date="2015" name="BMC Genomics">
        <title>Genome mining reveals unlocked bioactive potential of marine Gram-negative bacteria.</title>
        <authorList>
            <person name="Machado H."/>
            <person name="Sonnenschein E.C."/>
            <person name="Melchiorsen J."/>
            <person name="Gram L."/>
        </authorList>
    </citation>
    <scope>NUCLEOTIDE SEQUENCE [LARGE SCALE GENOMIC DNA]</scope>
    <source>
        <strain evidence="6 7">S3137</strain>
    </source>
</reference>
<feature type="transmembrane region" description="Helical" evidence="5">
    <location>
        <begin position="31"/>
        <end position="49"/>
    </location>
</feature>
<dbReference type="EMBL" id="JXXZ01000013">
    <property type="protein sequence ID" value="KJY97161.1"/>
    <property type="molecule type" value="Genomic_DNA"/>
</dbReference>
<comment type="caution">
    <text evidence="6">The sequence shown here is derived from an EMBL/GenBank/DDBJ whole genome shotgun (WGS) entry which is preliminary data.</text>
</comment>
<evidence type="ECO:0000256" key="1">
    <source>
        <dbReference type="ARBA" id="ARBA00004141"/>
    </source>
</evidence>
<keyword evidence="3 5" id="KW-1133">Transmembrane helix</keyword>
<dbReference type="RefSeq" id="WP_045978545.1">
    <property type="nucleotide sequence ID" value="NZ_JXXY01000003.1"/>
</dbReference>
<proteinExistence type="predicted"/>
<evidence type="ECO:0000256" key="3">
    <source>
        <dbReference type="ARBA" id="ARBA00022989"/>
    </source>
</evidence>
<dbReference type="eggNOG" id="COG1346">
    <property type="taxonomic scope" value="Bacteria"/>
</dbReference>
<keyword evidence="7" id="KW-1185">Reference proteome</keyword>
<evidence type="ECO:0000256" key="4">
    <source>
        <dbReference type="ARBA" id="ARBA00023136"/>
    </source>
</evidence>
<dbReference type="OrthoDB" id="9811701at2"/>
<dbReference type="AlphaFoldDB" id="A0A0F4PSB6"/>
<protein>
    <recommendedName>
        <fullName evidence="8">LrgB family protein</fullName>
    </recommendedName>
</protein>
<comment type="subcellular location">
    <subcellularLocation>
        <location evidence="1">Membrane</location>
        <topology evidence="1">Multi-pass membrane protein</topology>
    </subcellularLocation>
</comment>
<feature type="transmembrane region" description="Helical" evidence="5">
    <location>
        <begin position="84"/>
        <end position="106"/>
    </location>
</feature>
<keyword evidence="2 5" id="KW-0812">Transmembrane</keyword>
<evidence type="ECO:0008006" key="8">
    <source>
        <dbReference type="Google" id="ProtNLM"/>
    </source>
</evidence>
<dbReference type="PANTHER" id="PTHR30249:SF0">
    <property type="entry name" value="PLASTIDAL GLYCOLATE_GLYCERATE TRANSLOCATOR 1, CHLOROPLASTIC"/>
    <property type="match status" value="1"/>
</dbReference>
<dbReference type="InterPro" id="IPR007300">
    <property type="entry name" value="CidB/LrgB"/>
</dbReference>
<dbReference type="Proteomes" id="UP000033664">
    <property type="component" value="Unassembled WGS sequence"/>
</dbReference>
<dbReference type="PATRIC" id="fig|151081.8.peg.711"/>
<evidence type="ECO:0000256" key="2">
    <source>
        <dbReference type="ARBA" id="ARBA00022692"/>
    </source>
</evidence>
<dbReference type="GO" id="GO:0016020">
    <property type="term" value="C:membrane"/>
    <property type="evidence" value="ECO:0007669"/>
    <property type="project" value="UniProtKB-SubCell"/>
</dbReference>
<dbReference type="PANTHER" id="PTHR30249">
    <property type="entry name" value="PUTATIVE SEROTONIN TRANSPORTER"/>
    <property type="match status" value="1"/>
</dbReference>
<name>A0A0F4PSB6_9GAMM</name>
<organism evidence="6 7">
    <name type="scientific">Pseudoalteromonas ruthenica</name>
    <dbReference type="NCBI Taxonomy" id="151081"/>
    <lineage>
        <taxon>Bacteria</taxon>
        <taxon>Pseudomonadati</taxon>
        <taxon>Pseudomonadota</taxon>
        <taxon>Gammaproteobacteria</taxon>
        <taxon>Alteromonadales</taxon>
        <taxon>Pseudoalteromonadaceae</taxon>
        <taxon>Pseudoalteromonas</taxon>
    </lineage>
</organism>
<feature type="transmembrane region" description="Helical" evidence="5">
    <location>
        <begin position="61"/>
        <end position="78"/>
    </location>
</feature>
<feature type="transmembrane region" description="Helical" evidence="5">
    <location>
        <begin position="175"/>
        <end position="192"/>
    </location>
</feature>
<feature type="transmembrane region" description="Helical" evidence="5">
    <location>
        <begin position="198"/>
        <end position="220"/>
    </location>
</feature>
<dbReference type="Pfam" id="PF04172">
    <property type="entry name" value="LrgB"/>
    <property type="match status" value="1"/>
</dbReference>